<evidence type="ECO:0000313" key="7">
    <source>
        <dbReference type="EMBL" id="OSS51162.1"/>
    </source>
</evidence>
<feature type="transmembrane region" description="Helical" evidence="6">
    <location>
        <begin position="491"/>
        <end position="515"/>
    </location>
</feature>
<feature type="transmembrane region" description="Helical" evidence="6">
    <location>
        <begin position="461"/>
        <end position="479"/>
    </location>
</feature>
<feature type="transmembrane region" description="Helical" evidence="6">
    <location>
        <begin position="344"/>
        <end position="363"/>
    </location>
</feature>
<proteinExistence type="predicted"/>
<dbReference type="InterPro" id="IPR002293">
    <property type="entry name" value="AA/rel_permease1"/>
</dbReference>
<evidence type="ECO:0000256" key="5">
    <source>
        <dbReference type="SAM" id="MobiDB-lite"/>
    </source>
</evidence>
<feature type="transmembrane region" description="Helical" evidence="6">
    <location>
        <begin position="293"/>
        <end position="314"/>
    </location>
</feature>
<feature type="compositionally biased region" description="Polar residues" evidence="5">
    <location>
        <begin position="1"/>
        <end position="13"/>
    </location>
</feature>
<keyword evidence="4 6" id="KW-0472">Membrane</keyword>
<feature type="transmembrane region" description="Helical" evidence="6">
    <location>
        <begin position="144"/>
        <end position="172"/>
    </location>
</feature>
<dbReference type="Pfam" id="PF13520">
    <property type="entry name" value="AA_permease_2"/>
    <property type="match status" value="1"/>
</dbReference>
<dbReference type="OMA" id="WKLKGVA"/>
<feature type="transmembrane region" description="Helical" evidence="6">
    <location>
        <begin position="213"/>
        <end position="233"/>
    </location>
</feature>
<dbReference type="Proteomes" id="UP000193240">
    <property type="component" value="Unassembled WGS sequence"/>
</dbReference>
<evidence type="ECO:0000313" key="8">
    <source>
        <dbReference type="Proteomes" id="UP000193240"/>
    </source>
</evidence>
<keyword evidence="8" id="KW-1185">Reference proteome</keyword>
<reference evidence="7 8" key="1">
    <citation type="journal article" date="2017" name="Genome Announc.">
        <title>Genome sequence of the saprophytic ascomycete Epicoccum nigrum ICMP 19927 strain isolated from New Zealand.</title>
        <authorList>
            <person name="Fokin M."/>
            <person name="Fleetwood D."/>
            <person name="Weir B.S."/>
            <person name="Villas-Boas S.G."/>
        </authorList>
    </citation>
    <scope>NUCLEOTIDE SEQUENCE [LARGE SCALE GENOMIC DNA]</scope>
    <source>
        <strain evidence="7 8">ICMP 19927</strain>
    </source>
</reference>
<feature type="region of interest" description="Disordered" evidence="5">
    <location>
        <begin position="1"/>
        <end position="21"/>
    </location>
</feature>
<evidence type="ECO:0000256" key="4">
    <source>
        <dbReference type="ARBA" id="ARBA00023136"/>
    </source>
</evidence>
<dbReference type="AlphaFoldDB" id="A0A1Y2M575"/>
<evidence type="ECO:0000256" key="1">
    <source>
        <dbReference type="ARBA" id="ARBA00004141"/>
    </source>
</evidence>
<dbReference type="PANTHER" id="PTHR11785">
    <property type="entry name" value="AMINO ACID TRANSPORTER"/>
    <property type="match status" value="1"/>
</dbReference>
<dbReference type="PANTHER" id="PTHR11785:SF353">
    <property type="entry name" value="METHIONINE TRANSPORTER (EUROFUNG)"/>
    <property type="match status" value="1"/>
</dbReference>
<gene>
    <name evidence="7" type="ORF">B5807_04369</name>
</gene>
<comment type="subcellular location">
    <subcellularLocation>
        <location evidence="1">Membrane</location>
        <topology evidence="1">Multi-pass membrane protein</topology>
    </subcellularLocation>
</comment>
<dbReference type="Gene3D" id="1.20.1740.10">
    <property type="entry name" value="Amino acid/polyamine transporter I"/>
    <property type="match status" value="1"/>
</dbReference>
<evidence type="ECO:0000256" key="6">
    <source>
        <dbReference type="SAM" id="Phobius"/>
    </source>
</evidence>
<dbReference type="FunFam" id="1.20.1740.10:FF:000025">
    <property type="entry name" value="High-affinity methionine permease"/>
    <property type="match status" value="1"/>
</dbReference>
<feature type="transmembrane region" description="Helical" evidence="6">
    <location>
        <begin position="184"/>
        <end position="201"/>
    </location>
</feature>
<sequence>MVTGLFNRTSSREGNAPPYTADEAAVSDGSLQFVVEKSGNTNEISYQEASGAPVESDSPLGYSVGAITIIFLNLSKMIGTGIYSTPSTILRYTGSIGAAMFYWTSGFVISLSSMGVYLEYAAYFPSRSGSEVAYLEQAYPRPKYFFPVIFAVQSVILSFSSSNAIVLAQYLFAINGATPSAWELKGVAIAGYTVAVLLLCFHTKYSYWLSNGIGIIKLLTLVFISITGLVVLGGHTRVSDAGANFAQPFKGSITPYGATTALYRIIFSYAGYENSFNVTNEIKNPIKTIKKNGFVALLLVTILYILANVAYFAAVPRAELEKSEQIAASLFFRHVFGSGGAVKGLNFLIALSAFGNLLAVLIGSSRQIRECGRQGVLPYPRFWASTRPFGTPLGPYFIKWIFTVIMIVAPPAGDAFNFVVDLQVYPASLFNLTLALGLIFVRQRRKRLGLPRPSFKVWDPVLAFNILVNLYLVVMPWYPPPGGKGDVSFWYGTYIVTGIAILIVCGLYYVGWIYVIPKVRGYRIRQGLITLDNGAKTHKLFKVPIAELAAWDATHDALGRDINDASSTEQDVQVGEKIVDKA</sequence>
<feature type="transmembrane region" description="Helical" evidence="6">
    <location>
        <begin position="393"/>
        <end position="412"/>
    </location>
</feature>
<dbReference type="InterPro" id="IPR050598">
    <property type="entry name" value="AminoAcid_Transporter"/>
</dbReference>
<evidence type="ECO:0000256" key="2">
    <source>
        <dbReference type="ARBA" id="ARBA00022692"/>
    </source>
</evidence>
<keyword evidence="3 6" id="KW-1133">Transmembrane helix</keyword>
<accession>A0A1Y2M575</accession>
<name>A0A1Y2M575_EPING</name>
<feature type="transmembrane region" description="Helical" evidence="6">
    <location>
        <begin position="253"/>
        <end position="272"/>
    </location>
</feature>
<dbReference type="InParanoid" id="A0A1Y2M575"/>
<protein>
    <recommendedName>
        <fullName evidence="9">Amino acid permease/ SLC12A domain-containing protein</fullName>
    </recommendedName>
</protein>
<dbReference type="EMBL" id="KZ107841">
    <property type="protein sequence ID" value="OSS51162.1"/>
    <property type="molecule type" value="Genomic_DNA"/>
</dbReference>
<evidence type="ECO:0000256" key="3">
    <source>
        <dbReference type="ARBA" id="ARBA00022989"/>
    </source>
</evidence>
<feature type="transmembrane region" description="Helical" evidence="6">
    <location>
        <begin position="100"/>
        <end position="123"/>
    </location>
</feature>
<dbReference type="GO" id="GO:0015179">
    <property type="term" value="F:L-amino acid transmembrane transporter activity"/>
    <property type="evidence" value="ECO:0007669"/>
    <property type="project" value="TreeGrafter"/>
</dbReference>
<feature type="transmembrane region" description="Helical" evidence="6">
    <location>
        <begin position="424"/>
        <end position="441"/>
    </location>
</feature>
<keyword evidence="2 6" id="KW-0812">Transmembrane</keyword>
<evidence type="ECO:0008006" key="9">
    <source>
        <dbReference type="Google" id="ProtNLM"/>
    </source>
</evidence>
<organism evidence="7 8">
    <name type="scientific">Epicoccum nigrum</name>
    <name type="common">Soil fungus</name>
    <name type="synonym">Epicoccum purpurascens</name>
    <dbReference type="NCBI Taxonomy" id="105696"/>
    <lineage>
        <taxon>Eukaryota</taxon>
        <taxon>Fungi</taxon>
        <taxon>Dikarya</taxon>
        <taxon>Ascomycota</taxon>
        <taxon>Pezizomycotina</taxon>
        <taxon>Dothideomycetes</taxon>
        <taxon>Pleosporomycetidae</taxon>
        <taxon>Pleosporales</taxon>
        <taxon>Pleosporineae</taxon>
        <taxon>Didymellaceae</taxon>
        <taxon>Epicoccum</taxon>
    </lineage>
</organism>
<dbReference type="STRING" id="105696.A0A1Y2M575"/>
<dbReference type="GO" id="GO:0016020">
    <property type="term" value="C:membrane"/>
    <property type="evidence" value="ECO:0007669"/>
    <property type="project" value="UniProtKB-SubCell"/>
</dbReference>